<comment type="caution">
    <text evidence="1">The sequence shown here is derived from an EMBL/GenBank/DDBJ whole genome shotgun (WGS) entry which is preliminary data.</text>
</comment>
<dbReference type="Pfam" id="PF12675">
    <property type="entry name" value="DUF3795"/>
    <property type="match status" value="1"/>
</dbReference>
<accession>A0A7X2MY94</accession>
<evidence type="ECO:0000313" key="2">
    <source>
        <dbReference type="Proteomes" id="UP000460287"/>
    </source>
</evidence>
<proteinExistence type="predicted"/>
<keyword evidence="2" id="KW-1185">Reference proteome</keyword>
<dbReference type="Proteomes" id="UP000460287">
    <property type="component" value="Unassembled WGS sequence"/>
</dbReference>
<dbReference type="EMBL" id="VULX01000009">
    <property type="protein sequence ID" value="MSR91284.1"/>
    <property type="molecule type" value="Genomic_DNA"/>
</dbReference>
<reference evidence="1 2" key="1">
    <citation type="submission" date="2019-08" db="EMBL/GenBank/DDBJ databases">
        <title>In-depth cultivation of the pig gut microbiome towards novel bacterial diversity and tailored functional studies.</title>
        <authorList>
            <person name="Wylensek D."/>
            <person name="Hitch T.C.A."/>
            <person name="Clavel T."/>
        </authorList>
    </citation>
    <scope>NUCLEOTIDE SEQUENCE [LARGE SCALE GENOMIC DNA]</scope>
    <source>
        <strain evidence="1 2">WCA-383-APC-5B</strain>
    </source>
</reference>
<gene>
    <name evidence="1" type="ORF">FYJ33_07625</name>
</gene>
<organism evidence="1 2">
    <name type="scientific">Inconstantimicrobium porci</name>
    <dbReference type="NCBI Taxonomy" id="2652291"/>
    <lineage>
        <taxon>Bacteria</taxon>
        <taxon>Bacillati</taxon>
        <taxon>Bacillota</taxon>
        <taxon>Clostridia</taxon>
        <taxon>Eubacteriales</taxon>
        <taxon>Clostridiaceae</taxon>
        <taxon>Inconstantimicrobium</taxon>
    </lineage>
</organism>
<dbReference type="AlphaFoldDB" id="A0A7X2MY94"/>
<dbReference type="InterPro" id="IPR024227">
    <property type="entry name" value="DUF3795"/>
</dbReference>
<sequence length="94" mass="10891">MKEISCCGINCGECEYFGSICVGCNKSCGKPFYIEEGKSCRIYECVKNKKCLENCGKCEELPCDLWMNTRDPKFTDEEFLNYIKERIKTLKENN</sequence>
<dbReference type="RefSeq" id="WP_154531174.1">
    <property type="nucleotide sequence ID" value="NZ_JAQXTV010000031.1"/>
</dbReference>
<protein>
    <submittedName>
        <fullName evidence="1">DUF3795 domain-containing protein</fullName>
    </submittedName>
</protein>
<evidence type="ECO:0000313" key="1">
    <source>
        <dbReference type="EMBL" id="MSR91284.1"/>
    </source>
</evidence>
<name>A0A7X2MY94_9CLOT</name>